<dbReference type="Gene3D" id="1.10.150.20">
    <property type="entry name" value="5' to 3' exonuclease, C-terminal subdomain"/>
    <property type="match status" value="2"/>
</dbReference>
<dbReference type="GO" id="GO:0003911">
    <property type="term" value="F:DNA ligase (NAD+) activity"/>
    <property type="evidence" value="ECO:0007669"/>
    <property type="project" value="UniProtKB-UniRule"/>
</dbReference>
<dbReference type="EMBL" id="RXNS01000026">
    <property type="protein sequence ID" value="RTQ98197.1"/>
    <property type="molecule type" value="Genomic_DNA"/>
</dbReference>
<reference evidence="10 11" key="1">
    <citation type="submission" date="2018-12" db="EMBL/GenBank/DDBJ databases">
        <authorList>
            <person name="Yu L."/>
        </authorList>
    </citation>
    <scope>NUCLEOTIDE SEQUENCE [LARGE SCALE GENOMIC DNA]</scope>
    <source>
        <strain evidence="10 11">11S</strain>
    </source>
</reference>
<keyword evidence="2 7" id="KW-0235">DNA replication</keyword>
<evidence type="ECO:0000256" key="4">
    <source>
        <dbReference type="ARBA" id="ARBA00023027"/>
    </source>
</evidence>
<feature type="chain" id="PRO_5019120570" description="DNA ligase B" evidence="8">
    <location>
        <begin position="20"/>
        <end position="562"/>
    </location>
</feature>
<dbReference type="PROSITE" id="PS51257">
    <property type="entry name" value="PROKAR_LIPOPROTEIN"/>
    <property type="match status" value="1"/>
</dbReference>
<dbReference type="SMART" id="SM00532">
    <property type="entry name" value="LIGANc"/>
    <property type="match status" value="1"/>
</dbReference>
<comment type="caution">
    <text evidence="10">The sequence shown here is derived from an EMBL/GenBank/DDBJ whole genome shotgun (WGS) entry which is preliminary data.</text>
</comment>
<keyword evidence="1 7" id="KW-0436">Ligase</keyword>
<dbReference type="Proteomes" id="UP000267400">
    <property type="component" value="Unassembled WGS sequence"/>
</dbReference>
<dbReference type="InterPro" id="IPR013840">
    <property type="entry name" value="DNAligase_N"/>
</dbReference>
<dbReference type="EC" id="6.5.1.2" evidence="7"/>
<accession>A0A431UYJ4</accession>
<evidence type="ECO:0000256" key="2">
    <source>
        <dbReference type="ARBA" id="ARBA00022705"/>
    </source>
</evidence>
<evidence type="ECO:0000313" key="11">
    <source>
        <dbReference type="Proteomes" id="UP000267400"/>
    </source>
</evidence>
<evidence type="ECO:0000256" key="8">
    <source>
        <dbReference type="SAM" id="SignalP"/>
    </source>
</evidence>
<dbReference type="GO" id="GO:0006281">
    <property type="term" value="P:DNA repair"/>
    <property type="evidence" value="ECO:0007669"/>
    <property type="project" value="UniProtKB-KW"/>
</dbReference>
<evidence type="ECO:0000256" key="1">
    <source>
        <dbReference type="ARBA" id="ARBA00022598"/>
    </source>
</evidence>
<dbReference type="GO" id="GO:0006260">
    <property type="term" value="P:DNA replication"/>
    <property type="evidence" value="ECO:0007669"/>
    <property type="project" value="UniProtKB-KW"/>
</dbReference>
<dbReference type="NCBIfam" id="NF005987">
    <property type="entry name" value="PRK08097.1"/>
    <property type="match status" value="1"/>
</dbReference>
<dbReference type="InterPro" id="IPR020923">
    <property type="entry name" value="DNA_ligase_B"/>
</dbReference>
<dbReference type="InterPro" id="IPR012340">
    <property type="entry name" value="NA-bd_OB-fold"/>
</dbReference>
<dbReference type="RefSeq" id="WP_126486902.1">
    <property type="nucleotide sequence ID" value="NZ_RXNS01000026.1"/>
</dbReference>
<dbReference type="Gene3D" id="2.40.50.140">
    <property type="entry name" value="Nucleic acid-binding proteins"/>
    <property type="match status" value="1"/>
</dbReference>
<dbReference type="HAMAP" id="MF_01587">
    <property type="entry name" value="DNA_ligase_B"/>
    <property type="match status" value="1"/>
</dbReference>
<dbReference type="InterPro" id="IPR033136">
    <property type="entry name" value="DNA_ligase_CS"/>
</dbReference>
<evidence type="ECO:0000313" key="10">
    <source>
        <dbReference type="EMBL" id="RTQ98197.1"/>
    </source>
</evidence>
<keyword evidence="3 7" id="KW-0227">DNA damage</keyword>
<evidence type="ECO:0000256" key="6">
    <source>
        <dbReference type="ARBA" id="ARBA00034005"/>
    </source>
</evidence>
<dbReference type="OrthoDB" id="9759736at2"/>
<sequence length="562" mass="61214">MRRCLAACLLCVWSLPLLAACPDWSPGRAERELAALHARLEAWNTAYRRDGSSPVSDAVYDQASARLDTWHHCFPGLVPASPPATTGPAGELAHPVAQAGLAKLQGRDAVQAWLARREDVWLQPKVDGVAVTLVYDRGRLARAISRGNGRSGQDWTARVARLPAVPGRLPAGAPARVVLQGELYRRLEAHVQAKRGGIGARSTVAGWLARDHLAAEPARRVGLFVWGWPDGPATMQARLAGLAALGFPDTARWSHPVADADELHEWRQRWYRGPMPFATDGVVLKQGHRPSGHDWRPAPPDWAVAWKYPPRETLAAVRHVAFRIGRTGRITPLLQLRPVVLDGRTIRRVAVGSLVRWRRLDIRPGDRVVIALAGATIPRLEGVAWRAAERPAVSPPDPAAYHALSCWHPTPGCEQQFLARLEWLAGPEALDLPGLGPGTWHALVEAGLVGGLLDWLALAPDTLRRAEGIGKVRAGRLAAAFAAARRRPFAAWLEALGVPPGWDVGATADWTALTRRREAAWRALPGLGPVRAADLRAFFDHPEVRRLARRLAAAGIDGFRTP</sequence>
<feature type="signal peptide" evidence="8">
    <location>
        <begin position="1"/>
        <end position="19"/>
    </location>
</feature>
<name>A0A431UYJ4_9GAMM</name>
<keyword evidence="11" id="KW-1185">Reference proteome</keyword>
<evidence type="ECO:0000256" key="3">
    <source>
        <dbReference type="ARBA" id="ARBA00022763"/>
    </source>
</evidence>
<dbReference type="SUPFAM" id="SSF56091">
    <property type="entry name" value="DNA ligase/mRNA capping enzyme, catalytic domain"/>
    <property type="match status" value="1"/>
</dbReference>
<evidence type="ECO:0000259" key="9">
    <source>
        <dbReference type="SMART" id="SM00532"/>
    </source>
</evidence>
<dbReference type="Pfam" id="PF01653">
    <property type="entry name" value="DNA_ligase_aden"/>
    <property type="match status" value="1"/>
</dbReference>
<dbReference type="SUPFAM" id="SSF47781">
    <property type="entry name" value="RuvA domain 2-like"/>
    <property type="match status" value="1"/>
</dbReference>
<comment type="similarity">
    <text evidence="7">Belongs to the NAD-dependent DNA ligase family. LigB subfamily.</text>
</comment>
<dbReference type="PANTHER" id="PTHR47810">
    <property type="entry name" value="DNA LIGASE"/>
    <property type="match status" value="1"/>
</dbReference>
<keyword evidence="8" id="KW-0732">Signal</keyword>
<evidence type="ECO:0000256" key="7">
    <source>
        <dbReference type="HAMAP-Rule" id="MF_01587"/>
    </source>
</evidence>
<dbReference type="Pfam" id="PF03120">
    <property type="entry name" value="OB_DNA_ligase"/>
    <property type="match status" value="1"/>
</dbReference>
<dbReference type="InterPro" id="IPR004150">
    <property type="entry name" value="NAD_DNA_ligase_OB"/>
</dbReference>
<dbReference type="InterPro" id="IPR050326">
    <property type="entry name" value="NAD_dep_DNA_ligaseB"/>
</dbReference>
<protein>
    <recommendedName>
        <fullName evidence="7">DNA ligase B</fullName>
        <ecNumber evidence="7">6.5.1.2</ecNumber>
    </recommendedName>
    <alternativeName>
        <fullName evidence="7">Polydeoxyribonucleotide synthase [NAD(+)] B</fullName>
    </alternativeName>
</protein>
<dbReference type="Gene3D" id="3.30.470.30">
    <property type="entry name" value="DNA ligase/mRNA capping enzyme"/>
    <property type="match status" value="1"/>
</dbReference>
<organism evidence="10 11">
    <name type="scientific">Halomonas nitroreducens</name>
    <dbReference type="NCBI Taxonomy" id="447425"/>
    <lineage>
        <taxon>Bacteria</taxon>
        <taxon>Pseudomonadati</taxon>
        <taxon>Pseudomonadota</taxon>
        <taxon>Gammaproteobacteria</taxon>
        <taxon>Oceanospirillales</taxon>
        <taxon>Halomonadaceae</taxon>
        <taxon>Halomonas</taxon>
    </lineage>
</organism>
<evidence type="ECO:0000256" key="5">
    <source>
        <dbReference type="ARBA" id="ARBA00023204"/>
    </source>
</evidence>
<keyword evidence="5 7" id="KW-0234">DNA repair</keyword>
<dbReference type="Gene3D" id="1.10.287.610">
    <property type="entry name" value="Helix hairpin bin"/>
    <property type="match status" value="1"/>
</dbReference>
<dbReference type="InterPro" id="IPR013839">
    <property type="entry name" value="DNAligase_adenylation"/>
</dbReference>
<dbReference type="PROSITE" id="PS01056">
    <property type="entry name" value="DNA_LIGASE_N2"/>
    <property type="match status" value="1"/>
</dbReference>
<comment type="catalytic activity">
    <reaction evidence="6 7">
        <text>NAD(+) + (deoxyribonucleotide)n-3'-hydroxyl + 5'-phospho-(deoxyribonucleotide)m = (deoxyribonucleotide)n+m + AMP + beta-nicotinamide D-nucleotide.</text>
        <dbReference type="EC" id="6.5.1.2"/>
    </reaction>
</comment>
<dbReference type="PANTHER" id="PTHR47810:SF1">
    <property type="entry name" value="DNA LIGASE B"/>
    <property type="match status" value="1"/>
</dbReference>
<gene>
    <name evidence="7 10" type="primary">ligB</name>
    <name evidence="10" type="ORF">EKG36_19275</name>
</gene>
<keyword evidence="4 7" id="KW-0520">NAD</keyword>
<feature type="domain" description="NAD-dependent DNA ligase N-terminal" evidence="9">
    <location>
        <begin position="28"/>
        <end position="429"/>
    </location>
</feature>
<dbReference type="AlphaFoldDB" id="A0A431UYJ4"/>
<dbReference type="SUPFAM" id="SSF50249">
    <property type="entry name" value="Nucleic acid-binding proteins"/>
    <property type="match status" value="1"/>
</dbReference>
<comment type="function">
    <text evidence="7">Catalyzes the formation of phosphodiester linkages between 5'-phosphoryl and 3'-hydroxyl groups in double-stranded DNA using NAD as a coenzyme and as the energy source for the reaction.</text>
</comment>
<dbReference type="InterPro" id="IPR010994">
    <property type="entry name" value="RuvA_2-like"/>
</dbReference>
<feature type="active site" description="N6-AMP-lysine intermediate" evidence="7">
    <location>
        <position position="125"/>
    </location>
</feature>
<proteinExistence type="inferred from homology"/>